<dbReference type="InterPro" id="IPR045540">
    <property type="entry name" value="YegS/DAGK_C"/>
</dbReference>
<dbReference type="InterPro" id="IPR005218">
    <property type="entry name" value="Diacylglycerol/lipid_kinase"/>
</dbReference>
<evidence type="ECO:0000256" key="2">
    <source>
        <dbReference type="ARBA" id="ARBA00005983"/>
    </source>
</evidence>
<dbReference type="PROSITE" id="PS50146">
    <property type="entry name" value="DAGK"/>
    <property type="match status" value="1"/>
</dbReference>
<reference evidence="14 15" key="1">
    <citation type="journal article" date="2014" name="Int. J. Syst. Evol. Microbiol.">
        <title>Jeotgalibaca dankookensis gen. nov., sp. nov., a member of the family Carnobacteriaceae, isolated from seujeot (Korean traditional food).</title>
        <authorList>
            <person name="Lee D.G."/>
            <person name="Trujillo M.E."/>
            <person name="Kang H."/>
            <person name="Ahn T.Y."/>
        </authorList>
    </citation>
    <scope>NUCLEOTIDE SEQUENCE [LARGE SCALE GENOMIC DNA]</scope>
    <source>
        <strain evidence="14 15">EX-07</strain>
    </source>
</reference>
<dbReference type="AlphaFoldDB" id="A0A1S6ILS1"/>
<feature type="domain" description="DAGKc" evidence="13">
    <location>
        <begin position="1"/>
        <end position="132"/>
    </location>
</feature>
<dbReference type="InterPro" id="IPR050187">
    <property type="entry name" value="Lipid_Phosphate_FormReg"/>
</dbReference>
<comment type="similarity">
    <text evidence="2">Belongs to the diacylglycerol/lipid kinase family.</text>
</comment>
<dbReference type="GO" id="GO:0046872">
    <property type="term" value="F:metal ion binding"/>
    <property type="evidence" value="ECO:0007669"/>
    <property type="project" value="UniProtKB-KW"/>
</dbReference>
<dbReference type="NCBIfam" id="NF009603">
    <property type="entry name" value="PRK13055.1"/>
    <property type="match status" value="1"/>
</dbReference>
<dbReference type="PANTHER" id="PTHR12358:SF106">
    <property type="entry name" value="LIPID KINASE YEGS"/>
    <property type="match status" value="1"/>
</dbReference>
<organism evidence="14 15">
    <name type="scientific">Jeotgalibaca dankookensis</name>
    <dbReference type="NCBI Taxonomy" id="708126"/>
    <lineage>
        <taxon>Bacteria</taxon>
        <taxon>Bacillati</taxon>
        <taxon>Bacillota</taxon>
        <taxon>Bacilli</taxon>
        <taxon>Lactobacillales</taxon>
        <taxon>Carnobacteriaceae</taxon>
        <taxon>Jeotgalibaca</taxon>
    </lineage>
</organism>
<gene>
    <name evidence="14" type="primary">dagK_2</name>
    <name evidence="14" type="ORF">BW727_100085</name>
</gene>
<dbReference type="GO" id="GO:0004143">
    <property type="term" value="F:ATP-dependent diacylglycerol kinase activity"/>
    <property type="evidence" value="ECO:0007669"/>
    <property type="project" value="UniProtKB-EC"/>
</dbReference>
<keyword evidence="3" id="KW-0444">Lipid biosynthesis</keyword>
<evidence type="ECO:0000256" key="8">
    <source>
        <dbReference type="ARBA" id="ARBA00022840"/>
    </source>
</evidence>
<keyword evidence="12" id="KW-1208">Phospholipid metabolism</keyword>
<evidence type="ECO:0000256" key="10">
    <source>
        <dbReference type="ARBA" id="ARBA00023098"/>
    </source>
</evidence>
<dbReference type="SMART" id="SM00046">
    <property type="entry name" value="DAGKc"/>
    <property type="match status" value="1"/>
</dbReference>
<dbReference type="OrthoDB" id="142078at2"/>
<dbReference type="GO" id="GO:0005524">
    <property type="term" value="F:ATP binding"/>
    <property type="evidence" value="ECO:0007669"/>
    <property type="project" value="UniProtKB-KW"/>
</dbReference>
<evidence type="ECO:0000256" key="1">
    <source>
        <dbReference type="ARBA" id="ARBA00001946"/>
    </source>
</evidence>
<evidence type="ECO:0000313" key="14">
    <source>
        <dbReference type="EMBL" id="AQS52495.1"/>
    </source>
</evidence>
<dbReference type="Gene3D" id="2.60.200.40">
    <property type="match status" value="1"/>
</dbReference>
<evidence type="ECO:0000256" key="12">
    <source>
        <dbReference type="ARBA" id="ARBA00023264"/>
    </source>
</evidence>
<dbReference type="Pfam" id="PF00781">
    <property type="entry name" value="DAGK_cat"/>
    <property type="match status" value="1"/>
</dbReference>
<keyword evidence="15" id="KW-1185">Reference proteome</keyword>
<keyword evidence="10" id="KW-0443">Lipid metabolism</keyword>
<evidence type="ECO:0000259" key="13">
    <source>
        <dbReference type="PROSITE" id="PS50146"/>
    </source>
</evidence>
<keyword evidence="7 14" id="KW-0418">Kinase</keyword>
<evidence type="ECO:0000256" key="11">
    <source>
        <dbReference type="ARBA" id="ARBA00023209"/>
    </source>
</evidence>
<dbReference type="Proteomes" id="UP000188993">
    <property type="component" value="Chromosome"/>
</dbReference>
<dbReference type="RefSeq" id="WP_062470621.1">
    <property type="nucleotide sequence ID" value="NZ_BBYN01000022.1"/>
</dbReference>
<keyword evidence="11" id="KW-0594">Phospholipid biosynthesis</keyword>
<dbReference type="PANTHER" id="PTHR12358">
    <property type="entry name" value="SPHINGOSINE KINASE"/>
    <property type="match status" value="1"/>
</dbReference>
<keyword evidence="6" id="KW-0547">Nucleotide-binding</keyword>
<dbReference type="InterPro" id="IPR016064">
    <property type="entry name" value="NAD/diacylglycerol_kinase_sf"/>
</dbReference>
<accession>A0A1S6ILS1</accession>
<evidence type="ECO:0000256" key="3">
    <source>
        <dbReference type="ARBA" id="ARBA00022516"/>
    </source>
</evidence>
<keyword evidence="4 14" id="KW-0808">Transferase</keyword>
<evidence type="ECO:0000256" key="6">
    <source>
        <dbReference type="ARBA" id="ARBA00022741"/>
    </source>
</evidence>
<dbReference type="GO" id="GO:0008654">
    <property type="term" value="P:phospholipid biosynthetic process"/>
    <property type="evidence" value="ECO:0007669"/>
    <property type="project" value="UniProtKB-KW"/>
</dbReference>
<evidence type="ECO:0000256" key="7">
    <source>
        <dbReference type="ARBA" id="ARBA00022777"/>
    </source>
</evidence>
<protein>
    <submittedName>
        <fullName evidence="14">Diacylglycerol kinase</fullName>
        <ecNumber evidence="14">2.7.1.107</ecNumber>
    </submittedName>
</protein>
<keyword evidence="5" id="KW-0479">Metal-binding</keyword>
<evidence type="ECO:0000256" key="5">
    <source>
        <dbReference type="ARBA" id="ARBA00022723"/>
    </source>
</evidence>
<proteinExistence type="inferred from homology"/>
<dbReference type="InterPro" id="IPR001206">
    <property type="entry name" value="Diacylglycerol_kinase_cat_dom"/>
</dbReference>
<dbReference type="GO" id="GO:0005886">
    <property type="term" value="C:plasma membrane"/>
    <property type="evidence" value="ECO:0007669"/>
    <property type="project" value="TreeGrafter"/>
</dbReference>
<keyword evidence="9" id="KW-0460">Magnesium</keyword>
<comment type="cofactor">
    <cofactor evidence="1">
        <name>Mg(2+)</name>
        <dbReference type="ChEBI" id="CHEBI:18420"/>
    </cofactor>
</comment>
<dbReference type="KEGG" id="jda:BW727_100085"/>
<dbReference type="STRING" id="708126.BW727_100085"/>
<dbReference type="Gene3D" id="3.40.50.10330">
    <property type="entry name" value="Probable inorganic polyphosphate/atp-NAD kinase, domain 1"/>
    <property type="match status" value="1"/>
</dbReference>
<dbReference type="SUPFAM" id="SSF111331">
    <property type="entry name" value="NAD kinase/diacylglycerol kinase-like"/>
    <property type="match status" value="1"/>
</dbReference>
<evidence type="ECO:0000313" key="15">
    <source>
        <dbReference type="Proteomes" id="UP000188993"/>
    </source>
</evidence>
<evidence type="ECO:0000256" key="4">
    <source>
        <dbReference type="ARBA" id="ARBA00022679"/>
    </source>
</evidence>
<name>A0A1S6ILS1_9LACT</name>
<dbReference type="Pfam" id="PF19279">
    <property type="entry name" value="YegS_C"/>
    <property type="match status" value="1"/>
</dbReference>
<dbReference type="NCBIfam" id="TIGR00147">
    <property type="entry name" value="YegS/Rv2252/BmrU family lipid kinase"/>
    <property type="match status" value="1"/>
</dbReference>
<dbReference type="EC" id="2.7.1.107" evidence="14"/>
<sequence>MRARVIYNPSAGREQLTRHMLAILEILENAGYETSTFQTKPEPQSAAHEAKRAALAGFDLIVAAGGDGTVSEVINGVSGLEKRPLIGIIPAGTTNDLARALKIPRADLLEAAHVIARGWTIPMDVGKVNDSYFINIAAGGYLSDVTYEVPVRLKTIFGYLAYLIKGAEKLPQIKPISMRITYDGGVFEGEASMYFVALTESVGGIQNIDPHMLMGDGKFTLLIIKTANLFELVQILSQLIRNGTHINHPKVTYCHTSSVKVENLDEHPLLLNLDGEYGGEGSVEFTNLQQHIQIIGNTSDYATPLPSEITESTSKLLEEIDSLDLEE</sequence>
<dbReference type="EMBL" id="CP019728">
    <property type="protein sequence ID" value="AQS52495.1"/>
    <property type="molecule type" value="Genomic_DNA"/>
</dbReference>
<keyword evidence="8" id="KW-0067">ATP-binding</keyword>
<evidence type="ECO:0000256" key="9">
    <source>
        <dbReference type="ARBA" id="ARBA00022842"/>
    </source>
</evidence>
<dbReference type="InterPro" id="IPR017438">
    <property type="entry name" value="ATP-NAD_kinase_N"/>
</dbReference>